<accession>A0A918T0R0</accession>
<organism evidence="1 2">
    <name type="scientific">Cognatilysobacter bugurensis</name>
    <dbReference type="NCBI Taxonomy" id="543356"/>
    <lineage>
        <taxon>Bacteria</taxon>
        <taxon>Pseudomonadati</taxon>
        <taxon>Pseudomonadota</taxon>
        <taxon>Gammaproteobacteria</taxon>
        <taxon>Lysobacterales</taxon>
        <taxon>Lysobacteraceae</taxon>
        <taxon>Cognatilysobacter</taxon>
    </lineage>
</organism>
<dbReference type="Proteomes" id="UP000646426">
    <property type="component" value="Unassembled WGS sequence"/>
</dbReference>
<reference evidence="1" key="2">
    <citation type="submission" date="2020-09" db="EMBL/GenBank/DDBJ databases">
        <authorList>
            <person name="Sun Q."/>
            <person name="Kim S."/>
        </authorList>
    </citation>
    <scope>NUCLEOTIDE SEQUENCE</scope>
    <source>
        <strain evidence="1">KCTC 23077</strain>
    </source>
</reference>
<gene>
    <name evidence="1" type="ORF">GCM10007067_13370</name>
</gene>
<protein>
    <submittedName>
        <fullName evidence="1">Uncharacterized protein</fullName>
    </submittedName>
</protein>
<dbReference type="EMBL" id="BMYD01000001">
    <property type="protein sequence ID" value="GHA77337.1"/>
    <property type="molecule type" value="Genomic_DNA"/>
</dbReference>
<reference evidence="1" key="1">
    <citation type="journal article" date="2014" name="Int. J. Syst. Evol. Microbiol.">
        <title>Complete genome sequence of Corynebacterium casei LMG S-19264T (=DSM 44701T), isolated from a smear-ripened cheese.</title>
        <authorList>
            <consortium name="US DOE Joint Genome Institute (JGI-PGF)"/>
            <person name="Walter F."/>
            <person name="Albersmeier A."/>
            <person name="Kalinowski J."/>
            <person name="Ruckert C."/>
        </authorList>
    </citation>
    <scope>NUCLEOTIDE SEQUENCE</scope>
    <source>
        <strain evidence="1">KCTC 23077</strain>
    </source>
</reference>
<sequence>MDYHRAAACLRLASLALCDSDELQSRLETSYSHLSRVDPQDLPERLHVRFEELVADMRYGGDSIRMALARMNRTDQSHLATRIVSLFGELCRHLPPED</sequence>
<dbReference type="RefSeq" id="WP_189454500.1">
    <property type="nucleotide sequence ID" value="NZ_BMYD01000001.1"/>
</dbReference>
<evidence type="ECO:0000313" key="1">
    <source>
        <dbReference type="EMBL" id="GHA77337.1"/>
    </source>
</evidence>
<keyword evidence="2" id="KW-1185">Reference proteome</keyword>
<proteinExistence type="predicted"/>
<evidence type="ECO:0000313" key="2">
    <source>
        <dbReference type="Proteomes" id="UP000646426"/>
    </source>
</evidence>
<comment type="caution">
    <text evidence="1">The sequence shown here is derived from an EMBL/GenBank/DDBJ whole genome shotgun (WGS) entry which is preliminary data.</text>
</comment>
<name>A0A918T0R0_9GAMM</name>
<dbReference type="AlphaFoldDB" id="A0A918T0R0"/>